<comment type="caution">
    <text evidence="3">The sequence shown here is derived from an EMBL/GenBank/DDBJ whole genome shotgun (WGS) entry which is preliminary data.</text>
</comment>
<dbReference type="InterPro" id="IPR038765">
    <property type="entry name" value="Papain-like_cys_pep_sf"/>
</dbReference>
<dbReference type="RefSeq" id="WP_114442755.1">
    <property type="nucleotide sequence ID" value="NZ_QOZG01000019.1"/>
</dbReference>
<name>A0A368JWU6_9HYPH</name>
<organism evidence="3 4">
    <name type="scientific">Phyllobacterium salinisoli</name>
    <dbReference type="NCBI Taxonomy" id="1899321"/>
    <lineage>
        <taxon>Bacteria</taxon>
        <taxon>Pseudomonadati</taxon>
        <taxon>Pseudomonadota</taxon>
        <taxon>Alphaproteobacteria</taxon>
        <taxon>Hyphomicrobiales</taxon>
        <taxon>Phyllobacteriaceae</taxon>
        <taxon>Phyllobacterium</taxon>
    </lineage>
</organism>
<proteinExistence type="predicted"/>
<feature type="domain" description="Transglutaminase-like" evidence="1">
    <location>
        <begin position="273"/>
        <end position="346"/>
    </location>
</feature>
<feature type="domain" description="DUF3857" evidence="2">
    <location>
        <begin position="59"/>
        <end position="223"/>
    </location>
</feature>
<reference evidence="3 4" key="1">
    <citation type="submission" date="2018-07" db="EMBL/GenBank/DDBJ databases">
        <title>The draft genome of Phyllobacterium salinisoli.</title>
        <authorList>
            <person name="Liu L."/>
            <person name="Li L."/>
            <person name="Zhang X."/>
            <person name="Liang L."/>
        </authorList>
    </citation>
    <scope>NUCLEOTIDE SEQUENCE [LARGE SCALE GENOMIC DNA]</scope>
    <source>
        <strain evidence="3 4">LLAN61</strain>
    </source>
</reference>
<dbReference type="EMBL" id="QOZG01000019">
    <property type="protein sequence ID" value="RCS21638.1"/>
    <property type="molecule type" value="Genomic_DNA"/>
</dbReference>
<dbReference type="InterPro" id="IPR002931">
    <property type="entry name" value="Transglutaminase-like"/>
</dbReference>
<protein>
    <submittedName>
        <fullName evidence="3">DUF3857 domain-containing protein</fullName>
    </submittedName>
</protein>
<dbReference type="InterPro" id="IPR024618">
    <property type="entry name" value="DUF3857"/>
</dbReference>
<sequence length="651" mass="72243">MIIGAFMISNFLQTGHVTFWFSLLLSLILNPSSKAYAQDSPPIAKEETVSAYDTITVEADGRYIIEWETTRRLLDASGRDDLAKKTFSFNDQLSSLDVIEAETVKADGRRIKVQPDQIRLQEEPAAIGLPVFSTSKQKTIIFPDIEVGDSVHYRVRKIQREPNFPGHFEYTDSFSPEERVLSYKLILQAPRSLELRSAVRALKEVRTTAANGDKLWSWTFTQLDVRPLDYGKADVFVSSPHVLITSFPDWNTIAQAYRSRADDKVAITPEIQALADELTKGVSDRREQTKRIYNWVRGNVRYVALYLAQGSYVPHTSADILRNRYGDCKDHVVLLEALLRAKGIESHGALLATGNLFNLTSEATPSYFDHIITYVPEFDLYLDSTARYLPFGVKGSWLGAKPVLHVNGVAGIRTTPAISANDNELATTTIATINSDGSIQGNINEISTGGISIGRRYGIASVDPLQRPDIIQGLLAQNGLRGKGSFTADDPSNDDTKYRIDINFTTDKTVLDLSDIEAFSVAIPVQLGNSIADMTNFANERPDPFYARACAAVDVAENYEISVPDNVSIQSLPKPVLLAEGAIRYDATYTTEGSKIRVRRHYTMAIDRGYCTPQEIAGMSKTANKIRQDLQRKVLFAPIVNGGVKPGRWAE</sequence>
<evidence type="ECO:0000313" key="4">
    <source>
        <dbReference type="Proteomes" id="UP000253420"/>
    </source>
</evidence>
<dbReference type="AlphaFoldDB" id="A0A368JWU6"/>
<gene>
    <name evidence="3" type="ORF">DUT91_22835</name>
</gene>
<evidence type="ECO:0000313" key="3">
    <source>
        <dbReference type="EMBL" id="RCS21638.1"/>
    </source>
</evidence>
<evidence type="ECO:0000259" key="2">
    <source>
        <dbReference type="Pfam" id="PF12969"/>
    </source>
</evidence>
<keyword evidence="4" id="KW-1185">Reference proteome</keyword>
<dbReference type="Pfam" id="PF12969">
    <property type="entry name" value="DUF3857"/>
    <property type="match status" value="1"/>
</dbReference>
<dbReference type="SUPFAM" id="SSF54001">
    <property type="entry name" value="Cysteine proteinases"/>
    <property type="match status" value="1"/>
</dbReference>
<accession>A0A368JWU6</accession>
<dbReference type="Proteomes" id="UP000253420">
    <property type="component" value="Unassembled WGS sequence"/>
</dbReference>
<dbReference type="Pfam" id="PF01841">
    <property type="entry name" value="Transglut_core"/>
    <property type="match status" value="1"/>
</dbReference>
<dbReference type="OrthoDB" id="9790300at2"/>
<dbReference type="Gene3D" id="2.60.120.1130">
    <property type="match status" value="1"/>
</dbReference>
<evidence type="ECO:0000259" key="1">
    <source>
        <dbReference type="Pfam" id="PF01841"/>
    </source>
</evidence>
<dbReference type="Gene3D" id="3.10.620.30">
    <property type="match status" value="1"/>
</dbReference>
<dbReference type="Gene3D" id="2.60.40.3140">
    <property type="match status" value="1"/>
</dbReference>